<comment type="caution">
    <text evidence="1">The sequence shown here is derived from an EMBL/GenBank/DDBJ whole genome shotgun (WGS) entry which is preliminary data.</text>
</comment>
<sequence>MFGHSTVKCMARMKYQPVVKETNVGSTSRTKDYHDKIEEDMMVVKSSAVIEIPNLGVQLGDGKSKVEEKKAVEIVKNDMMVGKTLNGRSGWLANCTRQEEC</sequence>
<keyword evidence="2" id="KW-1185">Reference proteome</keyword>
<dbReference type="EMBL" id="BAABME010007453">
    <property type="protein sequence ID" value="GAA0170922.1"/>
    <property type="molecule type" value="Genomic_DNA"/>
</dbReference>
<dbReference type="Proteomes" id="UP001454036">
    <property type="component" value="Unassembled WGS sequence"/>
</dbReference>
<gene>
    <name evidence="1" type="ORF">LIER_25077</name>
</gene>
<evidence type="ECO:0000313" key="2">
    <source>
        <dbReference type="Proteomes" id="UP001454036"/>
    </source>
</evidence>
<dbReference type="AlphaFoldDB" id="A0AAV3R9B1"/>
<name>A0AAV3R9B1_LITER</name>
<reference evidence="1 2" key="1">
    <citation type="submission" date="2024-01" db="EMBL/GenBank/DDBJ databases">
        <title>The complete chloroplast genome sequence of Lithospermum erythrorhizon: insights into the phylogenetic relationship among Boraginaceae species and the maternal lineages of purple gromwells.</title>
        <authorList>
            <person name="Okada T."/>
            <person name="Watanabe K."/>
        </authorList>
    </citation>
    <scope>NUCLEOTIDE SEQUENCE [LARGE SCALE GENOMIC DNA]</scope>
</reference>
<proteinExistence type="predicted"/>
<organism evidence="1 2">
    <name type="scientific">Lithospermum erythrorhizon</name>
    <name type="common">Purple gromwell</name>
    <name type="synonym">Lithospermum officinale var. erythrorhizon</name>
    <dbReference type="NCBI Taxonomy" id="34254"/>
    <lineage>
        <taxon>Eukaryota</taxon>
        <taxon>Viridiplantae</taxon>
        <taxon>Streptophyta</taxon>
        <taxon>Embryophyta</taxon>
        <taxon>Tracheophyta</taxon>
        <taxon>Spermatophyta</taxon>
        <taxon>Magnoliopsida</taxon>
        <taxon>eudicotyledons</taxon>
        <taxon>Gunneridae</taxon>
        <taxon>Pentapetalae</taxon>
        <taxon>asterids</taxon>
        <taxon>lamiids</taxon>
        <taxon>Boraginales</taxon>
        <taxon>Boraginaceae</taxon>
        <taxon>Boraginoideae</taxon>
        <taxon>Lithospermeae</taxon>
        <taxon>Lithospermum</taxon>
    </lineage>
</organism>
<evidence type="ECO:0000313" key="1">
    <source>
        <dbReference type="EMBL" id="GAA0170922.1"/>
    </source>
</evidence>
<accession>A0AAV3R9B1</accession>
<protein>
    <submittedName>
        <fullName evidence="1">Uncharacterized protein</fullName>
    </submittedName>
</protein>